<reference evidence="2" key="1">
    <citation type="submission" date="2023-11" db="EMBL/GenBank/DDBJ databases">
        <title>Genome assemblies of two species of porcelain crab, Petrolisthes cinctipes and Petrolisthes manimaculis (Anomura: Porcellanidae).</title>
        <authorList>
            <person name="Angst P."/>
        </authorList>
    </citation>
    <scope>NUCLEOTIDE SEQUENCE</scope>
    <source>
        <strain evidence="2">PB745_02</strain>
        <tissue evidence="2">Gill</tissue>
    </source>
</reference>
<name>A0AAE1P011_9EUCA</name>
<accession>A0AAE1P011</accession>
<evidence type="ECO:0000256" key="1">
    <source>
        <dbReference type="SAM" id="MobiDB-lite"/>
    </source>
</evidence>
<dbReference type="AlphaFoldDB" id="A0AAE1P011"/>
<keyword evidence="3" id="KW-1185">Reference proteome</keyword>
<dbReference type="EMBL" id="JAWZYT010003413">
    <property type="protein sequence ID" value="KAK4298544.1"/>
    <property type="molecule type" value="Genomic_DNA"/>
</dbReference>
<feature type="region of interest" description="Disordered" evidence="1">
    <location>
        <begin position="1"/>
        <end position="36"/>
    </location>
</feature>
<evidence type="ECO:0000313" key="2">
    <source>
        <dbReference type="EMBL" id="KAK4298544.1"/>
    </source>
</evidence>
<evidence type="ECO:0000313" key="3">
    <source>
        <dbReference type="Proteomes" id="UP001292094"/>
    </source>
</evidence>
<dbReference type="Proteomes" id="UP001292094">
    <property type="component" value="Unassembled WGS sequence"/>
</dbReference>
<organism evidence="2 3">
    <name type="scientific">Petrolisthes manimaculis</name>
    <dbReference type="NCBI Taxonomy" id="1843537"/>
    <lineage>
        <taxon>Eukaryota</taxon>
        <taxon>Metazoa</taxon>
        <taxon>Ecdysozoa</taxon>
        <taxon>Arthropoda</taxon>
        <taxon>Crustacea</taxon>
        <taxon>Multicrustacea</taxon>
        <taxon>Malacostraca</taxon>
        <taxon>Eumalacostraca</taxon>
        <taxon>Eucarida</taxon>
        <taxon>Decapoda</taxon>
        <taxon>Pleocyemata</taxon>
        <taxon>Anomura</taxon>
        <taxon>Galatheoidea</taxon>
        <taxon>Porcellanidae</taxon>
        <taxon>Petrolisthes</taxon>
    </lineage>
</organism>
<gene>
    <name evidence="2" type="ORF">Pmani_029119</name>
</gene>
<proteinExistence type="predicted"/>
<sequence length="101" mass="11310">MKTGEGEITAGEGREGGKKNGEGCERGMKARKGREGGMKAREKLECVIEAMRRWMKAGEMLRAGVYRSEGWGYYGTSQAQRQMGRRATQRQIKVFVLATTF</sequence>
<feature type="compositionally biased region" description="Basic and acidic residues" evidence="1">
    <location>
        <begin position="12"/>
        <end position="36"/>
    </location>
</feature>
<comment type="caution">
    <text evidence="2">The sequence shown here is derived from an EMBL/GenBank/DDBJ whole genome shotgun (WGS) entry which is preliminary data.</text>
</comment>
<protein>
    <submittedName>
        <fullName evidence="2">Uncharacterized protein</fullName>
    </submittedName>
</protein>